<evidence type="ECO:0000313" key="12">
    <source>
        <dbReference type="Proteomes" id="UP000292082"/>
    </source>
</evidence>
<evidence type="ECO:0000256" key="7">
    <source>
        <dbReference type="ARBA" id="ARBA00023136"/>
    </source>
</evidence>
<evidence type="ECO:0000256" key="3">
    <source>
        <dbReference type="ARBA" id="ARBA00022723"/>
    </source>
</evidence>
<keyword evidence="7 9" id="KW-0472">Membrane</keyword>
<sequence length="550" mass="59935">MTDPQWVPTVQDLRVKLCYICREEERYDSASEYLILPPSLPGLTLPSRTEPLAISLDIPSARLPNPTSHLAQDPEDPPRAWTHPCSCTLVAHESCLLEWIKSAQQDSSRAGNALKCPQCGATYELESDNPRILRLLNAVNAGLSAAGKAATVVGFVGLTATFGFTLYVVSTSYGAFAVKEFLGEEMYNVLLTDDPSVWPWHAFIHLPIIPFSLILSRTRLFDTFPIVPLFLTWSSSPPARATSPSSSLWTFNRTGAPYAPPPLSWPPTPIMGMILFPFVRITYRRFFNKLTRFVMGTHADAASRDGGPIRRVIWALNENGPAPLRVRIGANIQPVAGQAVPRAGGAGAQDGQGEPAVPPEGEGNNNLPDDPAAVAERTLHVTTSSLGRFVGGALLVPTISNRMGKLLYHLSQYLPWLRAFLAIRDRPANVPAQVGLFGAPVGNSHSPLRQIGAHLATGINIMFGGTPTWNAQDPVWWRNTVGLGLFVFAKDCVRLLHLYLTKRELESRKVKNRSFAGVDIRELDLINPPPESNASSTTEPQPAPAPDVTA</sequence>
<dbReference type="PANTHER" id="PTHR46283">
    <property type="entry name" value="E3 UBIQUITIN-PROTEIN LIGASE MARCH5"/>
    <property type="match status" value="1"/>
</dbReference>
<dbReference type="Proteomes" id="UP000292082">
    <property type="component" value="Unassembled WGS sequence"/>
</dbReference>
<evidence type="ECO:0000256" key="6">
    <source>
        <dbReference type="ARBA" id="ARBA00022989"/>
    </source>
</evidence>
<reference evidence="11 12" key="1">
    <citation type="submission" date="2019-01" db="EMBL/GenBank/DDBJ databases">
        <title>Draft genome sequences of three monokaryotic isolates of the white-rot basidiomycete fungus Dichomitus squalens.</title>
        <authorList>
            <consortium name="DOE Joint Genome Institute"/>
            <person name="Lopez S.C."/>
            <person name="Andreopoulos B."/>
            <person name="Pangilinan J."/>
            <person name="Lipzen A."/>
            <person name="Riley R."/>
            <person name="Ahrendt S."/>
            <person name="Ng V."/>
            <person name="Barry K."/>
            <person name="Daum C."/>
            <person name="Grigoriev I.V."/>
            <person name="Hilden K.S."/>
            <person name="Makela M.R."/>
            <person name="de Vries R.P."/>
        </authorList>
    </citation>
    <scope>NUCLEOTIDE SEQUENCE [LARGE SCALE GENOMIC DNA]</scope>
    <source>
        <strain evidence="11 12">CBS 464.89</strain>
    </source>
</reference>
<evidence type="ECO:0000256" key="4">
    <source>
        <dbReference type="ARBA" id="ARBA00022771"/>
    </source>
</evidence>
<dbReference type="GO" id="GO:0008270">
    <property type="term" value="F:zinc ion binding"/>
    <property type="evidence" value="ECO:0007669"/>
    <property type="project" value="UniProtKB-KW"/>
</dbReference>
<evidence type="ECO:0000256" key="9">
    <source>
        <dbReference type="SAM" id="Phobius"/>
    </source>
</evidence>
<feature type="compositionally biased region" description="Pro residues" evidence="8">
    <location>
        <begin position="541"/>
        <end position="550"/>
    </location>
</feature>
<keyword evidence="2 9" id="KW-0812">Transmembrane</keyword>
<feature type="transmembrane region" description="Helical" evidence="9">
    <location>
        <begin position="263"/>
        <end position="283"/>
    </location>
</feature>
<name>A0A4V2K786_9APHY</name>
<feature type="domain" description="RING-CH-type" evidence="10">
    <location>
        <begin position="60"/>
        <end position="126"/>
    </location>
</feature>
<dbReference type="PROSITE" id="PS51292">
    <property type="entry name" value="ZF_RING_CH"/>
    <property type="match status" value="1"/>
</dbReference>
<evidence type="ECO:0000259" key="10">
    <source>
        <dbReference type="PROSITE" id="PS51292"/>
    </source>
</evidence>
<dbReference type="EMBL" id="ML145174">
    <property type="protein sequence ID" value="TBU55168.1"/>
    <property type="molecule type" value="Genomic_DNA"/>
</dbReference>
<keyword evidence="4" id="KW-0863">Zinc-finger</keyword>
<evidence type="ECO:0000313" key="11">
    <source>
        <dbReference type="EMBL" id="TBU55168.1"/>
    </source>
</evidence>
<evidence type="ECO:0000256" key="8">
    <source>
        <dbReference type="SAM" id="MobiDB-lite"/>
    </source>
</evidence>
<dbReference type="GO" id="GO:0016020">
    <property type="term" value="C:membrane"/>
    <property type="evidence" value="ECO:0007669"/>
    <property type="project" value="UniProtKB-SubCell"/>
</dbReference>
<organism evidence="11 12">
    <name type="scientific">Dichomitus squalens</name>
    <dbReference type="NCBI Taxonomy" id="114155"/>
    <lineage>
        <taxon>Eukaryota</taxon>
        <taxon>Fungi</taxon>
        <taxon>Dikarya</taxon>
        <taxon>Basidiomycota</taxon>
        <taxon>Agaricomycotina</taxon>
        <taxon>Agaricomycetes</taxon>
        <taxon>Polyporales</taxon>
        <taxon>Polyporaceae</taxon>
        <taxon>Dichomitus</taxon>
    </lineage>
</organism>
<evidence type="ECO:0000256" key="1">
    <source>
        <dbReference type="ARBA" id="ARBA00004141"/>
    </source>
</evidence>
<dbReference type="SUPFAM" id="SSF57850">
    <property type="entry name" value="RING/U-box"/>
    <property type="match status" value="1"/>
</dbReference>
<feature type="region of interest" description="Disordered" evidence="8">
    <location>
        <begin position="522"/>
        <end position="550"/>
    </location>
</feature>
<protein>
    <recommendedName>
        <fullName evidence="10">RING-CH-type domain-containing protein</fullName>
    </recommendedName>
</protein>
<feature type="transmembrane region" description="Helical" evidence="9">
    <location>
        <begin position="152"/>
        <end position="178"/>
    </location>
</feature>
<keyword evidence="6 9" id="KW-1133">Transmembrane helix</keyword>
<dbReference type="SMART" id="SM00744">
    <property type="entry name" value="RINGv"/>
    <property type="match status" value="1"/>
</dbReference>
<evidence type="ECO:0000256" key="5">
    <source>
        <dbReference type="ARBA" id="ARBA00022833"/>
    </source>
</evidence>
<feature type="region of interest" description="Disordered" evidence="8">
    <location>
        <begin position="339"/>
        <end position="371"/>
    </location>
</feature>
<comment type="subcellular location">
    <subcellularLocation>
        <location evidence="1">Membrane</location>
        <topology evidence="1">Multi-pass membrane protein</topology>
    </subcellularLocation>
</comment>
<feature type="transmembrane region" description="Helical" evidence="9">
    <location>
        <begin position="198"/>
        <end position="216"/>
    </location>
</feature>
<gene>
    <name evidence="11" type="ORF">BD310DRAFT_1041335</name>
</gene>
<dbReference type="InterPro" id="IPR013083">
    <property type="entry name" value="Znf_RING/FYVE/PHD"/>
</dbReference>
<dbReference type="STRING" id="114155.A0A4V2K786"/>
<accession>A0A4V2K786</accession>
<evidence type="ECO:0000256" key="2">
    <source>
        <dbReference type="ARBA" id="ARBA00022692"/>
    </source>
</evidence>
<proteinExistence type="predicted"/>
<dbReference type="Gene3D" id="3.30.40.10">
    <property type="entry name" value="Zinc/RING finger domain, C3HC4 (zinc finger)"/>
    <property type="match status" value="1"/>
</dbReference>
<keyword evidence="12" id="KW-1185">Reference proteome</keyword>
<keyword evidence="5" id="KW-0862">Zinc</keyword>
<dbReference type="AlphaFoldDB" id="A0A4V2K786"/>
<dbReference type="InterPro" id="IPR011016">
    <property type="entry name" value="Znf_RING-CH"/>
</dbReference>
<keyword evidence="3" id="KW-0479">Metal-binding</keyword>